<evidence type="ECO:0000256" key="8">
    <source>
        <dbReference type="ARBA" id="ARBA00049902"/>
    </source>
</evidence>
<dbReference type="InterPro" id="IPR012338">
    <property type="entry name" value="Beta-lactam/transpept-like"/>
</dbReference>
<feature type="transmembrane region" description="Helical" evidence="10">
    <location>
        <begin position="97"/>
        <end position="122"/>
    </location>
</feature>
<comment type="caution">
    <text evidence="13">The sequence shown here is derived from an EMBL/GenBank/DDBJ whole genome shotgun (WGS) entry which is preliminary data.</text>
</comment>
<feature type="domain" description="Penicillin-binding protein transpeptidase" evidence="11">
    <location>
        <begin position="527"/>
        <end position="702"/>
    </location>
</feature>
<comment type="catalytic activity">
    <reaction evidence="8">
        <text>[GlcNAc-(1-&gt;4)-Mur2Ac(oyl-L-Ala-gamma-D-Glu-L-Lys-D-Ala-D-Ala)](n)-di-trans,octa-cis-undecaprenyl diphosphate + beta-D-GlcNAc-(1-&gt;4)-Mur2Ac(oyl-L-Ala-gamma-D-Glu-L-Lys-D-Ala-D-Ala)-di-trans,octa-cis-undecaprenyl diphosphate = [GlcNAc-(1-&gt;4)-Mur2Ac(oyl-L-Ala-gamma-D-Glu-L-Lys-D-Ala-D-Ala)](n+1)-di-trans,octa-cis-undecaprenyl diphosphate + di-trans,octa-cis-undecaprenyl diphosphate + H(+)</text>
        <dbReference type="Rhea" id="RHEA:23708"/>
        <dbReference type="Rhea" id="RHEA-COMP:9602"/>
        <dbReference type="Rhea" id="RHEA-COMP:9603"/>
        <dbReference type="ChEBI" id="CHEBI:15378"/>
        <dbReference type="ChEBI" id="CHEBI:58405"/>
        <dbReference type="ChEBI" id="CHEBI:60033"/>
        <dbReference type="ChEBI" id="CHEBI:78435"/>
        <dbReference type="EC" id="2.4.99.28"/>
    </reaction>
</comment>
<dbReference type="SUPFAM" id="SSF53955">
    <property type="entry name" value="Lysozyme-like"/>
    <property type="match status" value="1"/>
</dbReference>
<evidence type="ECO:0000256" key="7">
    <source>
        <dbReference type="ARBA" id="ARBA00034000"/>
    </source>
</evidence>
<feature type="compositionally biased region" description="Basic and acidic residues" evidence="9">
    <location>
        <begin position="68"/>
        <end position="78"/>
    </location>
</feature>
<feature type="region of interest" description="Disordered" evidence="9">
    <location>
        <begin position="479"/>
        <end position="499"/>
    </location>
</feature>
<gene>
    <name evidence="13" type="ORF">NMN56_006790</name>
</gene>
<keyword evidence="14" id="KW-1185">Reference proteome</keyword>
<feature type="domain" description="Glycosyl transferase family 51" evidence="12">
    <location>
        <begin position="154"/>
        <end position="313"/>
    </location>
</feature>
<evidence type="ECO:0000259" key="12">
    <source>
        <dbReference type="Pfam" id="PF00912"/>
    </source>
</evidence>
<reference evidence="13 14" key="1">
    <citation type="submission" date="2023-05" db="EMBL/GenBank/DDBJ databases">
        <title>Streptantibioticus silvisoli sp. nov., acidotolerant actinomycetes 1 from pine litter.</title>
        <authorList>
            <person name="Swiecimska M."/>
            <person name="Golinska P."/>
            <person name="Sangal V."/>
            <person name="Wachnowicz B."/>
            <person name="Goodfellow M."/>
        </authorList>
    </citation>
    <scope>NUCLEOTIDE SEQUENCE [LARGE SCALE GENOMIC DNA]</scope>
    <source>
        <strain evidence="13 14">DSM 42109</strain>
    </source>
</reference>
<proteinExistence type="predicted"/>
<dbReference type="InterPro" id="IPR036950">
    <property type="entry name" value="PBP_transglycosylase"/>
</dbReference>
<dbReference type="InterPro" id="IPR001264">
    <property type="entry name" value="Glyco_trans_51"/>
</dbReference>
<dbReference type="RefSeq" id="WP_274042841.1">
    <property type="nucleotide sequence ID" value="NZ_JANCPR020000005.1"/>
</dbReference>
<sequence length="883" mass="95249">MSGNRRKPPQGRGRRAAQPQPQPSSGRRGAESRGASPSAYGSRAEARKATQGGGRRRAATAHGQTGRRGGEPAPEHKRFINYPRSGKRGVRRWLPSWKLVTGSCLSFIGLLIVAFAIGLWMVEVPNQAKAEARSQTNVYYWANGDRLAVAGAEGEKNRQNVSLDQMPTALQDAVIASENSSFWDDSGVDPMGIARAGFNMATGGDTQGGSTITQQFVKNNYLSQDQTVKRKMTELFISIKAGATMDKQDILEGYLNTAYFGRGAFGVQAASQAYFGKDVHKINASESAYLTTLLNGAALYDPYEGDRKANEARSLKKWRSVLHREAEVGKMSRSKANEIIKKGPPTVKPPKKAMDKRGQKGYLIDLANRYLVNNNVLSREQLNRGGFQITTTFDKKKTFAMRDSVNDVYKKNIDPKKRPNLDTHVQFGGASVNPNDGKIVALYGGEDFVKHFTNNADDAGVPVGSTFKPFVLASAMRDGVRDRSGGETQSADERSLVNPDSSYYDGRNKLLIRNYNGTIWKNREGKFWRQTNDGHEDYGDPANNYRINLREAMVKSVNSPYVQLGMDIGIPTVRKAAEDAGLLNSSLNKSNSPSFSLGTSTPSAIRMAGAYGTFAAQGERNDLYSVTKVIDQDGKKLTLPDRHRENKFSPQVANNVTDVLTDVVDRGTGTVAKGLGRPVAGKTGTTDGNKSAWFVGYTPQLSTAVGMWRLNDDAKVKNRKFLEMFGTGGQEKIHGASFPATIWTSYMREALEGTKIRQFPDAQPIGDKVFGPGASPKPTPTEPSTPPPPKETEDPSDKPSDKPSESPPDKPSDSPSDDCPPLDPKCHDEGQDGGSGEPPNGGNGNGGPGGGDPGGDTEGPGGDPGGGDPGNIFAGQTGGNRRD</sequence>
<evidence type="ECO:0000256" key="5">
    <source>
        <dbReference type="ARBA" id="ARBA00022801"/>
    </source>
</evidence>
<feature type="compositionally biased region" description="Pro residues" evidence="9">
    <location>
        <begin position="775"/>
        <end position="789"/>
    </location>
</feature>
<dbReference type="InterPro" id="IPR023346">
    <property type="entry name" value="Lysozyme-like_dom_sf"/>
</dbReference>
<dbReference type="InterPro" id="IPR050396">
    <property type="entry name" value="Glycosyltr_51/Transpeptidase"/>
</dbReference>
<keyword evidence="10" id="KW-0472">Membrane</keyword>
<dbReference type="EMBL" id="JANCPR020000005">
    <property type="protein sequence ID" value="MDJ1131668.1"/>
    <property type="molecule type" value="Genomic_DNA"/>
</dbReference>
<dbReference type="PANTHER" id="PTHR32282">
    <property type="entry name" value="BINDING PROTEIN TRANSPEPTIDASE, PUTATIVE-RELATED"/>
    <property type="match status" value="1"/>
</dbReference>
<evidence type="ECO:0000256" key="1">
    <source>
        <dbReference type="ARBA" id="ARBA00022645"/>
    </source>
</evidence>
<evidence type="ECO:0000256" key="10">
    <source>
        <dbReference type="SAM" id="Phobius"/>
    </source>
</evidence>
<dbReference type="PANTHER" id="PTHR32282:SF34">
    <property type="entry name" value="PENICILLIN-BINDING PROTEIN 1A"/>
    <property type="match status" value="1"/>
</dbReference>
<feature type="compositionally biased region" description="Basic residues" evidence="9">
    <location>
        <begin position="1"/>
        <end position="15"/>
    </location>
</feature>
<keyword evidence="10" id="KW-1133">Transmembrane helix</keyword>
<feature type="compositionally biased region" description="Basic and acidic residues" evidence="9">
    <location>
        <begin position="479"/>
        <end position="495"/>
    </location>
</feature>
<evidence type="ECO:0000256" key="4">
    <source>
        <dbReference type="ARBA" id="ARBA00022679"/>
    </source>
</evidence>
<keyword evidence="3 13" id="KW-0328">Glycosyltransferase</keyword>
<evidence type="ECO:0000259" key="11">
    <source>
        <dbReference type="Pfam" id="PF00905"/>
    </source>
</evidence>
<keyword evidence="6" id="KW-0511">Multifunctional enzyme</keyword>
<dbReference type="SUPFAM" id="SSF56601">
    <property type="entry name" value="beta-lactamase/transpeptidase-like"/>
    <property type="match status" value="1"/>
</dbReference>
<feature type="compositionally biased region" description="Basic and acidic residues" evidence="9">
    <location>
        <begin position="790"/>
        <end position="812"/>
    </location>
</feature>
<feature type="region of interest" description="Disordered" evidence="9">
    <location>
        <begin position="762"/>
        <end position="883"/>
    </location>
</feature>
<evidence type="ECO:0000313" key="13">
    <source>
        <dbReference type="EMBL" id="MDJ1131668.1"/>
    </source>
</evidence>
<dbReference type="Proteomes" id="UP001214441">
    <property type="component" value="Unassembled WGS sequence"/>
</dbReference>
<accession>A0ABT6ZT86</accession>
<keyword evidence="5" id="KW-0378">Hydrolase</keyword>
<dbReference type="Gene3D" id="1.10.3810.10">
    <property type="entry name" value="Biosynthetic peptidoglycan transglycosylase-like"/>
    <property type="match status" value="1"/>
</dbReference>
<evidence type="ECO:0000256" key="6">
    <source>
        <dbReference type="ARBA" id="ARBA00023268"/>
    </source>
</evidence>
<evidence type="ECO:0000256" key="3">
    <source>
        <dbReference type="ARBA" id="ARBA00022676"/>
    </source>
</evidence>
<name>A0ABT6ZT86_9ACTN</name>
<dbReference type="EC" id="2.4.-.-" evidence="13"/>
<keyword evidence="2" id="KW-0645">Protease</keyword>
<keyword evidence="4 13" id="KW-0808">Transferase</keyword>
<feature type="compositionally biased region" description="Gly residues" evidence="9">
    <location>
        <begin position="832"/>
        <end position="869"/>
    </location>
</feature>
<comment type="catalytic activity">
    <reaction evidence="7">
        <text>Preferential cleavage: (Ac)2-L-Lys-D-Ala-|-D-Ala. Also transpeptidation of peptidyl-alanyl moieties that are N-acyl substituents of D-alanine.</text>
        <dbReference type="EC" id="3.4.16.4"/>
    </reaction>
</comment>
<evidence type="ECO:0000256" key="9">
    <source>
        <dbReference type="SAM" id="MobiDB-lite"/>
    </source>
</evidence>
<evidence type="ECO:0000313" key="14">
    <source>
        <dbReference type="Proteomes" id="UP001214441"/>
    </source>
</evidence>
<protein>
    <submittedName>
        <fullName evidence="13">Transglycosylase domain-containing protein</fullName>
        <ecNumber evidence="13">2.4.-.-</ecNumber>
    </submittedName>
</protein>
<dbReference type="Gene3D" id="3.40.710.10">
    <property type="entry name" value="DD-peptidase/beta-lactamase superfamily"/>
    <property type="match status" value="1"/>
</dbReference>
<dbReference type="Pfam" id="PF00912">
    <property type="entry name" value="Transgly"/>
    <property type="match status" value="1"/>
</dbReference>
<keyword evidence="1" id="KW-0121">Carboxypeptidase</keyword>
<organism evidence="13 14">
    <name type="scientific">Streptomyces iconiensis</name>
    <dbReference type="NCBI Taxonomy" id="1384038"/>
    <lineage>
        <taxon>Bacteria</taxon>
        <taxon>Bacillati</taxon>
        <taxon>Actinomycetota</taxon>
        <taxon>Actinomycetes</taxon>
        <taxon>Kitasatosporales</taxon>
        <taxon>Streptomycetaceae</taxon>
        <taxon>Streptomyces</taxon>
    </lineage>
</organism>
<dbReference type="Pfam" id="PF00905">
    <property type="entry name" value="Transpeptidase"/>
    <property type="match status" value="1"/>
</dbReference>
<feature type="region of interest" description="Disordered" evidence="9">
    <location>
        <begin position="1"/>
        <end position="82"/>
    </location>
</feature>
<keyword evidence="10" id="KW-0812">Transmembrane</keyword>
<dbReference type="InterPro" id="IPR001460">
    <property type="entry name" value="PCN-bd_Tpept"/>
</dbReference>
<dbReference type="GO" id="GO:0016757">
    <property type="term" value="F:glycosyltransferase activity"/>
    <property type="evidence" value="ECO:0007669"/>
    <property type="project" value="UniProtKB-KW"/>
</dbReference>
<evidence type="ECO:0000256" key="2">
    <source>
        <dbReference type="ARBA" id="ARBA00022670"/>
    </source>
</evidence>